<reference evidence="1" key="1">
    <citation type="submission" date="2014-11" db="EMBL/GenBank/DDBJ databases">
        <authorList>
            <person name="Amaro Gonzalez C."/>
        </authorList>
    </citation>
    <scope>NUCLEOTIDE SEQUENCE</scope>
</reference>
<proteinExistence type="predicted"/>
<sequence length="64" mass="7159">MFGCPRWWSYLSLPTANRLMISWRMERGPSLHSSLIQARSGKGRSGSWCRGWVCGPTNACGGWA</sequence>
<name>A0A0E9WXC3_ANGAN</name>
<evidence type="ECO:0000313" key="1">
    <source>
        <dbReference type="EMBL" id="JAH94118.1"/>
    </source>
</evidence>
<accession>A0A0E9WXC3</accession>
<organism evidence="1">
    <name type="scientific">Anguilla anguilla</name>
    <name type="common">European freshwater eel</name>
    <name type="synonym">Muraena anguilla</name>
    <dbReference type="NCBI Taxonomy" id="7936"/>
    <lineage>
        <taxon>Eukaryota</taxon>
        <taxon>Metazoa</taxon>
        <taxon>Chordata</taxon>
        <taxon>Craniata</taxon>
        <taxon>Vertebrata</taxon>
        <taxon>Euteleostomi</taxon>
        <taxon>Actinopterygii</taxon>
        <taxon>Neopterygii</taxon>
        <taxon>Teleostei</taxon>
        <taxon>Anguilliformes</taxon>
        <taxon>Anguillidae</taxon>
        <taxon>Anguilla</taxon>
    </lineage>
</organism>
<protein>
    <submittedName>
        <fullName evidence="1">Uncharacterized protein</fullName>
    </submittedName>
</protein>
<reference evidence="1" key="2">
    <citation type="journal article" date="2015" name="Fish Shellfish Immunol.">
        <title>Early steps in the European eel (Anguilla anguilla)-Vibrio vulnificus interaction in the gills: Role of the RtxA13 toxin.</title>
        <authorList>
            <person name="Callol A."/>
            <person name="Pajuelo D."/>
            <person name="Ebbesson L."/>
            <person name="Teles M."/>
            <person name="MacKenzie S."/>
            <person name="Amaro C."/>
        </authorList>
    </citation>
    <scope>NUCLEOTIDE SEQUENCE</scope>
</reference>
<dbReference type="AlphaFoldDB" id="A0A0E9WXC3"/>
<dbReference type="EMBL" id="GBXM01014459">
    <property type="protein sequence ID" value="JAH94118.1"/>
    <property type="molecule type" value="Transcribed_RNA"/>
</dbReference>